<sequence length="430" mass="47416">MKVKIAYYREDREIDIPEKNLIGVLRPKEIQPAEDLTACINQNLDAPIGTKPFDKLCAGKKNICILVCDLTRPMETDRVLPILLDRIERNAPGAKITILIALGTHRGLTDEEIDKLCGPGIREKYSVINHAFDDPNALVQVPCSAEGVPPVFVNRLLTECDLRLAVGAVKPHPIFGWSGGAKIVIPGVAGYETTGYSHWLTCPHKGIEVMGKEDNPVRLLYESIVTNAHLMDFILNAVLTEDSKISDVRCGDVVKAHRAAVSIAKKYYVCDVDEAADAIIVGVGKWASDLWVGSNAVYQSEFYLRRGGTIVLLGNFPEGISPVHKEIAQYGYMPYERARKLIVKGGPLEHDLSTASHLVHLGRVLDARQADCVLISNGISREEAHQVGFQYLDSPNEIMAYLKEKYGEQVRILAIPGYNSTPIISNTPQK</sequence>
<dbReference type="InterPro" id="IPR043166">
    <property type="entry name" value="LarA-like_C"/>
</dbReference>
<dbReference type="InterPro" id="IPR048068">
    <property type="entry name" value="LarA-like"/>
</dbReference>
<dbReference type="RefSeq" id="WP_213542850.1">
    <property type="nucleotide sequence ID" value="NZ_AP023420.1"/>
</dbReference>
<dbReference type="InterPro" id="IPR018657">
    <property type="entry name" value="LarA-like_N"/>
</dbReference>
<evidence type="ECO:0000259" key="1">
    <source>
        <dbReference type="Pfam" id="PF09861"/>
    </source>
</evidence>
<dbReference type="PANTHER" id="PTHR33171">
    <property type="entry name" value="LAR_N DOMAIN-CONTAINING PROTEIN"/>
    <property type="match status" value="1"/>
</dbReference>
<dbReference type="GO" id="GO:0050043">
    <property type="term" value="F:lactate racemase activity"/>
    <property type="evidence" value="ECO:0007669"/>
    <property type="project" value="InterPro"/>
</dbReference>
<gene>
    <name evidence="2" type="ORF">MM59RIKEN_10630</name>
</gene>
<dbReference type="EMBL" id="AP023420">
    <property type="protein sequence ID" value="BCK83744.1"/>
    <property type="molecule type" value="Genomic_DNA"/>
</dbReference>
<dbReference type="KEGG" id="pfaa:MM59RIKEN_10630"/>
<evidence type="ECO:0000313" key="3">
    <source>
        <dbReference type="Proteomes" id="UP000679848"/>
    </source>
</evidence>
<evidence type="ECO:0000313" key="2">
    <source>
        <dbReference type="EMBL" id="BCK83744.1"/>
    </source>
</evidence>
<dbReference type="Gene3D" id="3.90.226.30">
    <property type="match status" value="1"/>
</dbReference>
<dbReference type="Proteomes" id="UP000679848">
    <property type="component" value="Chromosome"/>
</dbReference>
<organism evidence="2 3">
    <name type="scientific">Pusillibacter faecalis</name>
    <dbReference type="NCBI Taxonomy" id="2714358"/>
    <lineage>
        <taxon>Bacteria</taxon>
        <taxon>Bacillati</taxon>
        <taxon>Bacillota</taxon>
        <taxon>Clostridia</taxon>
        <taxon>Eubacteriales</taxon>
        <taxon>Oscillospiraceae</taxon>
        <taxon>Pusillibacter</taxon>
    </lineage>
</organism>
<name>A0A810Q701_9FIRM</name>
<protein>
    <recommendedName>
        <fullName evidence="1">LarA-like N-terminal domain-containing protein</fullName>
    </recommendedName>
</protein>
<dbReference type="NCBIfam" id="NF033504">
    <property type="entry name" value="Ni_dep_LarA"/>
    <property type="match status" value="1"/>
</dbReference>
<dbReference type="InterPro" id="IPR047926">
    <property type="entry name" value="Ni_dep_LarA"/>
</dbReference>
<accession>A0A810Q701</accession>
<feature type="domain" description="LarA-like N-terminal" evidence="1">
    <location>
        <begin position="8"/>
        <end position="202"/>
    </location>
</feature>
<reference evidence="2" key="1">
    <citation type="submission" date="2020-09" db="EMBL/GenBank/DDBJ databases">
        <title>New species isolated from human feces.</title>
        <authorList>
            <person name="Kitahara M."/>
            <person name="Shigeno Y."/>
            <person name="Shime M."/>
            <person name="Matsumoto Y."/>
            <person name="Nakamura S."/>
            <person name="Motooka D."/>
            <person name="Fukuoka S."/>
            <person name="Nishikawa H."/>
            <person name="Benno Y."/>
        </authorList>
    </citation>
    <scope>NUCLEOTIDE SEQUENCE</scope>
    <source>
        <strain evidence="2">MM59</strain>
    </source>
</reference>
<dbReference type="PANTHER" id="PTHR33171:SF17">
    <property type="entry name" value="LARA-LIKE N-TERMINAL DOMAIN-CONTAINING PROTEIN"/>
    <property type="match status" value="1"/>
</dbReference>
<dbReference type="Pfam" id="PF09861">
    <property type="entry name" value="Lar_N"/>
    <property type="match status" value="1"/>
</dbReference>
<dbReference type="AlphaFoldDB" id="A0A810Q701"/>
<proteinExistence type="predicted"/>
<dbReference type="Gene3D" id="3.40.50.11440">
    <property type="match status" value="1"/>
</dbReference>
<keyword evidence="3" id="KW-1185">Reference proteome</keyword>